<evidence type="ECO:0000313" key="10">
    <source>
        <dbReference type="Proteomes" id="UP000838412"/>
    </source>
</evidence>
<evidence type="ECO:0000256" key="2">
    <source>
        <dbReference type="ARBA" id="ARBA00022525"/>
    </source>
</evidence>
<protein>
    <submittedName>
        <fullName evidence="9">ANGPTL7 protein</fullName>
    </submittedName>
</protein>
<reference evidence="9" key="1">
    <citation type="submission" date="2022-01" db="EMBL/GenBank/DDBJ databases">
        <authorList>
            <person name="Braso-Vives M."/>
        </authorList>
    </citation>
    <scope>NUCLEOTIDE SEQUENCE</scope>
</reference>
<sequence length="680" mass="77320">MEFLIVLVLLSFPALGQKQEEPSQAPETQTQVHNIDMSPTNPAEGTGANSEKYSYTIPGPNGQPITTNIQINVDRGAYTRLNLPQQAMKGEAGASIVSSDFFQKSESDYKELEKTIMGVQGQVIREVQENREQAKLMAVAQVTGREHATKINQLEQSRIHDASKLQELQFEMRRLATDLNEVRTANQRQSVEMEDLREENANLRAVMRDMMFGNATKAGSTLQADYKSILKPWEGTNWTKVLYQALKLIGLDKNTTDSLETLLNGKVSFSEDGEEFGTGEPNKDPVRTSNIIVDDTVRKMKNEVTELQVKFRDQASLLLQLVLLLRQVQAENRELRSKVSSFNISFSTALTYLDQLRTKTDQLEQLVQYTTFDLSDIRQTETFHSAQIAKLEEVLQECCEKVAGVGLLGETDVLPQASMDIDLMPMEHPMESDMGTKFVDKDYGIVKRSGLPRDCSELYEKGKTMSGRYYIRPDNSEAFAVYCDMETAGGGWTVIQRRSDGLVDFSRTWDQYRTGFGVVVKDHWLGNNKIYTILKQGTYSLRFDLGSWQGQQKFAVYENFTLENEDRNYTLHIHRYSGNAGDAFIEVHNNQPFSTKDRVQELKHNKGRATCAETYKGGWWYRDDWCYNTNLNGVYYVNGNYSSAQADGVTWVNWLGYWYSLKTTEIKIRPASFMGKSTET</sequence>
<dbReference type="PROSITE" id="PS51406">
    <property type="entry name" value="FIBRINOGEN_C_2"/>
    <property type="match status" value="1"/>
</dbReference>
<feature type="compositionally biased region" description="Polar residues" evidence="6">
    <location>
        <begin position="25"/>
        <end position="53"/>
    </location>
</feature>
<gene>
    <name evidence="9" type="primary">ANGPTL7</name>
    <name evidence="9" type="ORF">BLAG_LOCUS24007</name>
</gene>
<dbReference type="InterPro" id="IPR014716">
    <property type="entry name" value="Fibrinogen_a/b/g_C_1"/>
</dbReference>
<dbReference type="AlphaFoldDB" id="A0A8K0F2F4"/>
<dbReference type="PANTHER" id="PTHR47221:SF5">
    <property type="entry name" value="FIBRINOGEN C-TERMINAL DOMAIN-CONTAINING PROTEIN"/>
    <property type="match status" value="1"/>
</dbReference>
<dbReference type="Gene3D" id="3.90.215.10">
    <property type="entry name" value="Gamma Fibrinogen, chain A, domain 1"/>
    <property type="match status" value="1"/>
</dbReference>
<evidence type="ECO:0000256" key="1">
    <source>
        <dbReference type="ARBA" id="ARBA00004613"/>
    </source>
</evidence>
<feature type="chain" id="PRO_5035447512" evidence="7">
    <location>
        <begin position="17"/>
        <end position="680"/>
    </location>
</feature>
<feature type="coiled-coil region" evidence="5">
    <location>
        <begin position="165"/>
        <end position="206"/>
    </location>
</feature>
<evidence type="ECO:0000259" key="8">
    <source>
        <dbReference type="PROSITE" id="PS51406"/>
    </source>
</evidence>
<dbReference type="GO" id="GO:0005577">
    <property type="term" value="C:fibrinogen complex"/>
    <property type="evidence" value="ECO:0007669"/>
    <property type="project" value="TreeGrafter"/>
</dbReference>
<dbReference type="GO" id="GO:0005201">
    <property type="term" value="F:extracellular matrix structural constituent"/>
    <property type="evidence" value="ECO:0007669"/>
    <property type="project" value="TreeGrafter"/>
</dbReference>
<keyword evidence="5" id="KW-0175">Coiled coil</keyword>
<dbReference type="Proteomes" id="UP000838412">
    <property type="component" value="Chromosome 8"/>
</dbReference>
<proteinExistence type="predicted"/>
<feature type="signal peptide" evidence="7">
    <location>
        <begin position="1"/>
        <end position="16"/>
    </location>
</feature>
<dbReference type="SUPFAM" id="SSF56496">
    <property type="entry name" value="Fibrinogen C-terminal domain-like"/>
    <property type="match status" value="1"/>
</dbReference>
<keyword evidence="10" id="KW-1185">Reference proteome</keyword>
<dbReference type="FunFam" id="3.90.215.10:FF:000001">
    <property type="entry name" value="Tenascin isoform 1"/>
    <property type="match status" value="1"/>
</dbReference>
<evidence type="ECO:0000256" key="4">
    <source>
        <dbReference type="ARBA" id="ARBA00023180"/>
    </source>
</evidence>
<dbReference type="Pfam" id="PF00147">
    <property type="entry name" value="Fibrinogen_C"/>
    <property type="match status" value="1"/>
</dbReference>
<dbReference type="OrthoDB" id="10311862at2759"/>
<evidence type="ECO:0000256" key="7">
    <source>
        <dbReference type="SAM" id="SignalP"/>
    </source>
</evidence>
<name>A0A8K0F2F4_BRALA</name>
<keyword evidence="3" id="KW-1015">Disulfide bond</keyword>
<feature type="domain" description="Fibrinogen C-terminal" evidence="8">
    <location>
        <begin position="446"/>
        <end position="672"/>
    </location>
</feature>
<dbReference type="InterPro" id="IPR036056">
    <property type="entry name" value="Fibrinogen-like_C"/>
</dbReference>
<feature type="region of interest" description="Disordered" evidence="6">
    <location>
        <begin position="18"/>
        <end position="55"/>
    </location>
</feature>
<organism evidence="9 10">
    <name type="scientific">Branchiostoma lanceolatum</name>
    <name type="common">Common lancelet</name>
    <name type="synonym">Amphioxus lanceolatum</name>
    <dbReference type="NCBI Taxonomy" id="7740"/>
    <lineage>
        <taxon>Eukaryota</taxon>
        <taxon>Metazoa</taxon>
        <taxon>Chordata</taxon>
        <taxon>Cephalochordata</taxon>
        <taxon>Leptocardii</taxon>
        <taxon>Amphioxiformes</taxon>
        <taxon>Branchiostomatidae</taxon>
        <taxon>Branchiostoma</taxon>
    </lineage>
</organism>
<comment type="subcellular location">
    <subcellularLocation>
        <location evidence="1">Secreted</location>
    </subcellularLocation>
</comment>
<evidence type="ECO:0000256" key="3">
    <source>
        <dbReference type="ARBA" id="ARBA00023157"/>
    </source>
</evidence>
<dbReference type="GO" id="GO:0030674">
    <property type="term" value="F:protein-macromolecule adaptor activity"/>
    <property type="evidence" value="ECO:0007669"/>
    <property type="project" value="TreeGrafter"/>
</dbReference>
<evidence type="ECO:0000256" key="5">
    <source>
        <dbReference type="SAM" id="Coils"/>
    </source>
</evidence>
<keyword evidence="2" id="KW-0964">Secreted</keyword>
<dbReference type="GO" id="GO:0034116">
    <property type="term" value="P:positive regulation of heterotypic cell-cell adhesion"/>
    <property type="evidence" value="ECO:0007669"/>
    <property type="project" value="TreeGrafter"/>
</dbReference>
<accession>A0A8K0F2F4</accession>
<dbReference type="SMART" id="SM00186">
    <property type="entry name" value="FBG"/>
    <property type="match status" value="1"/>
</dbReference>
<dbReference type="PANTHER" id="PTHR47221">
    <property type="entry name" value="FIBRINOGEN ALPHA CHAIN"/>
    <property type="match status" value="1"/>
</dbReference>
<dbReference type="CDD" id="cd00087">
    <property type="entry name" value="FReD"/>
    <property type="match status" value="1"/>
</dbReference>
<evidence type="ECO:0000256" key="6">
    <source>
        <dbReference type="SAM" id="MobiDB-lite"/>
    </source>
</evidence>
<dbReference type="InterPro" id="IPR037579">
    <property type="entry name" value="FIB_ANG-like"/>
</dbReference>
<dbReference type="EMBL" id="OV696693">
    <property type="protein sequence ID" value="CAH1272347.1"/>
    <property type="molecule type" value="Genomic_DNA"/>
</dbReference>
<evidence type="ECO:0000313" key="9">
    <source>
        <dbReference type="EMBL" id="CAH1272347.1"/>
    </source>
</evidence>
<dbReference type="NCBIfam" id="NF040941">
    <property type="entry name" value="GGGWT_bact"/>
    <property type="match status" value="1"/>
</dbReference>
<dbReference type="InterPro" id="IPR002181">
    <property type="entry name" value="Fibrinogen_a/b/g_C_dom"/>
</dbReference>
<keyword evidence="4" id="KW-0325">Glycoprotein</keyword>
<keyword evidence="7" id="KW-0732">Signal</keyword>